<dbReference type="EMBL" id="BARW01017320">
    <property type="protein sequence ID" value="GAJ01080.1"/>
    <property type="molecule type" value="Genomic_DNA"/>
</dbReference>
<dbReference type="InterPro" id="IPR024227">
    <property type="entry name" value="DUF3795"/>
</dbReference>
<organism evidence="3">
    <name type="scientific">marine sediment metagenome</name>
    <dbReference type="NCBI Taxonomy" id="412755"/>
    <lineage>
        <taxon>unclassified sequences</taxon>
        <taxon>metagenomes</taxon>
        <taxon>ecological metagenomes</taxon>
    </lineage>
</organism>
<gene>
    <name evidence="3" type="ORF">S12H4_29951</name>
</gene>
<dbReference type="AlphaFoldDB" id="X1V7Q5"/>
<sequence>MNSKDLMTYCGGYCGVCARFLGFTAFREAALLLDELADAHGFQHWMPKAVKEFDYAEFRKGLAFFGDPESWLVCRKCCKGGDGRPDCEIRNCCQERELDICFDCGEFPCGKVKESSLPHS</sequence>
<name>X1V7Q5_9ZZZZ</name>
<evidence type="ECO:0000256" key="1">
    <source>
        <dbReference type="ARBA" id="ARBA00022723"/>
    </source>
</evidence>
<dbReference type="Pfam" id="PF12675">
    <property type="entry name" value="DUF3795"/>
    <property type="match status" value="1"/>
</dbReference>
<evidence type="ECO:0000259" key="2">
    <source>
        <dbReference type="PROSITE" id="PS51046"/>
    </source>
</evidence>
<dbReference type="InterPro" id="IPR012314">
    <property type="entry name" value="Pept_M12B_GON-ADAMTSs"/>
</dbReference>
<keyword evidence="1" id="KW-0479">Metal-binding</keyword>
<proteinExistence type="predicted"/>
<comment type="caution">
    <text evidence="3">The sequence shown here is derived from an EMBL/GenBank/DDBJ whole genome shotgun (WGS) entry which is preliminary data.</text>
</comment>
<dbReference type="GO" id="GO:0008270">
    <property type="term" value="F:zinc ion binding"/>
    <property type="evidence" value="ECO:0007669"/>
    <property type="project" value="InterPro"/>
</dbReference>
<feature type="non-terminal residue" evidence="3">
    <location>
        <position position="120"/>
    </location>
</feature>
<dbReference type="PROSITE" id="PS51046">
    <property type="entry name" value="GON"/>
    <property type="match status" value="1"/>
</dbReference>
<protein>
    <recommendedName>
        <fullName evidence="2">GON domain-containing protein</fullName>
    </recommendedName>
</protein>
<dbReference type="GO" id="GO:0004222">
    <property type="term" value="F:metalloendopeptidase activity"/>
    <property type="evidence" value="ECO:0007669"/>
    <property type="project" value="InterPro"/>
</dbReference>
<accession>X1V7Q5</accession>
<evidence type="ECO:0000313" key="3">
    <source>
        <dbReference type="EMBL" id="GAJ01080.1"/>
    </source>
</evidence>
<feature type="domain" description="GON" evidence="2">
    <location>
        <begin position="1"/>
        <end position="30"/>
    </location>
</feature>
<reference evidence="3" key="1">
    <citation type="journal article" date="2014" name="Front. Microbiol.">
        <title>High frequency of phylogenetically diverse reductive dehalogenase-homologous genes in deep subseafloor sedimentary metagenomes.</title>
        <authorList>
            <person name="Kawai M."/>
            <person name="Futagami T."/>
            <person name="Toyoda A."/>
            <person name="Takaki Y."/>
            <person name="Nishi S."/>
            <person name="Hori S."/>
            <person name="Arai W."/>
            <person name="Tsubouchi T."/>
            <person name="Morono Y."/>
            <person name="Uchiyama I."/>
            <person name="Ito T."/>
            <person name="Fujiyama A."/>
            <person name="Inagaki F."/>
            <person name="Takami H."/>
        </authorList>
    </citation>
    <scope>NUCLEOTIDE SEQUENCE</scope>
    <source>
        <strain evidence="3">Expedition CK06-06</strain>
    </source>
</reference>